<feature type="binding site" evidence="8">
    <location>
        <position position="187"/>
    </location>
    <ligand>
        <name>L-glutamine</name>
        <dbReference type="ChEBI" id="CHEBI:58359"/>
    </ligand>
</feature>
<dbReference type="InterPro" id="IPR036526">
    <property type="entry name" value="C-N_Hydrolase_sf"/>
</dbReference>
<dbReference type="RefSeq" id="WP_260643832.1">
    <property type="nucleotide sequence ID" value="NZ_CP104003.1"/>
</dbReference>
<comment type="catalytic activity">
    <reaction evidence="8">
        <text>deamido-NAD(+) + L-glutamine + ATP + H2O = L-glutamate + AMP + diphosphate + NAD(+) + H(+)</text>
        <dbReference type="Rhea" id="RHEA:24384"/>
        <dbReference type="ChEBI" id="CHEBI:15377"/>
        <dbReference type="ChEBI" id="CHEBI:15378"/>
        <dbReference type="ChEBI" id="CHEBI:29985"/>
        <dbReference type="ChEBI" id="CHEBI:30616"/>
        <dbReference type="ChEBI" id="CHEBI:33019"/>
        <dbReference type="ChEBI" id="CHEBI:57540"/>
        <dbReference type="ChEBI" id="CHEBI:58359"/>
        <dbReference type="ChEBI" id="CHEBI:58437"/>
        <dbReference type="ChEBI" id="CHEBI:456215"/>
        <dbReference type="EC" id="6.3.5.1"/>
    </reaction>
</comment>
<sequence length="563" mass="60426">MQPSLRVACAQLNPTVGDVTGNRERILDAAERAAEAGADMLVTPELSLLGYPPRDLLRRDAVVDAGLAALDSLADAVPLPTVVGVADRNPGTGRAVRNVAALVYDGEVHASAVKRLLPTYDVFDESRYFEAGDAPTTVEVAGATVGLSVCEDAWNETAVDGTRRYDADPIADLADAGADLLVNVSASPFHLGKGAEREALFAGHATRNDRPVVFVNQVGANDELTFDGGSFVLGPDGDPWARATDWAADLLVVDVPLDGAAPDPADRPLAAPPESRAEEARRAIRVGIRDYVHKSGFEDVVVGMSGGVDSTVATVLAAEALGPDHVLGVAMPTRYTADASTEDARRTAETLGIGFEVVPVEGTFGAFMDQLGPVFDGYERDETEENVQARIRGTTLMALSNKFDALVLTPDNKSESTVGYCTLYGDMVGALAPLGDCLKELVYDLAARLNEAPHPSFDGPPVPDRVVERPPSAELREDQTDADDLPPYDVIDPIARDYVEERMDREALVEAGHDPDAVDRVLTLLHRSEYKRWQEVPLLRVTRQAFGMGWRYPLAARYDAVNE</sequence>
<dbReference type="Gene3D" id="3.60.110.10">
    <property type="entry name" value="Carbon-nitrogen hydrolase"/>
    <property type="match status" value="1"/>
</dbReference>
<feature type="active site" description="Nucleophile; for glutaminase activity" evidence="8">
    <location>
        <position position="150"/>
    </location>
</feature>
<dbReference type="PANTHER" id="PTHR23090:SF9">
    <property type="entry name" value="GLUTAMINE-DEPENDENT NAD(+) SYNTHETASE"/>
    <property type="match status" value="1"/>
</dbReference>
<feature type="binding site" evidence="8">
    <location>
        <position position="415"/>
    </location>
    <ligand>
        <name>deamido-NAD(+)</name>
        <dbReference type="ChEBI" id="CHEBI:58437"/>
        <note>ligand shared between two neighboring subunits</note>
    </ligand>
</feature>
<evidence type="ECO:0000256" key="8">
    <source>
        <dbReference type="HAMAP-Rule" id="MF_02090"/>
    </source>
</evidence>
<accession>A0A9E7UCY1</accession>
<dbReference type="Gene3D" id="3.40.50.620">
    <property type="entry name" value="HUPs"/>
    <property type="match status" value="1"/>
</dbReference>
<evidence type="ECO:0000256" key="6">
    <source>
        <dbReference type="ARBA" id="ARBA00022840"/>
    </source>
</evidence>
<dbReference type="PANTHER" id="PTHR23090">
    <property type="entry name" value="NH 3 /GLUTAMINE-DEPENDENT NAD + SYNTHETASE"/>
    <property type="match status" value="1"/>
</dbReference>
<comment type="function">
    <text evidence="8">Catalyzes the ATP-dependent amidation of deamido-NAD to form NAD. Uses L-glutamine as a nitrogen source.</text>
</comment>
<evidence type="ECO:0000256" key="1">
    <source>
        <dbReference type="ARBA" id="ARBA00005188"/>
    </source>
</evidence>
<keyword evidence="5 8" id="KW-0547">Nucleotide-binding</keyword>
<dbReference type="AlphaFoldDB" id="A0A9E7UCY1"/>
<comment type="caution">
    <text evidence="8">Lacks conserved residue(s) required for the propagation of feature annotation.</text>
</comment>
<dbReference type="GO" id="GO:0009435">
    <property type="term" value="P:NAD+ biosynthetic process"/>
    <property type="evidence" value="ECO:0007669"/>
    <property type="project" value="UniProtKB-UniRule"/>
</dbReference>
<dbReference type="PIRSF" id="PIRSF006630">
    <property type="entry name" value="NADS_GAT"/>
    <property type="match status" value="1"/>
</dbReference>
<evidence type="ECO:0000313" key="13">
    <source>
        <dbReference type="Proteomes" id="UP001057580"/>
    </source>
</evidence>
<name>A0A9E7UCY1_9EURY</name>
<dbReference type="CDD" id="cd00553">
    <property type="entry name" value="NAD_synthase"/>
    <property type="match status" value="1"/>
</dbReference>
<comment type="pathway">
    <text evidence="1 8">Cofactor biosynthesis; NAD(+) biosynthesis; NAD(+) from deamido-NAD(+) (L-Gln route): step 1/1.</text>
</comment>
<keyword evidence="7 8" id="KW-0520">NAD</keyword>
<feature type="domain" description="CN hydrolase" evidence="11">
    <location>
        <begin position="5"/>
        <end position="257"/>
    </location>
</feature>
<keyword evidence="6 8" id="KW-0067">ATP-binding</keyword>
<evidence type="ECO:0000256" key="10">
    <source>
        <dbReference type="SAM" id="MobiDB-lite"/>
    </source>
</evidence>
<gene>
    <name evidence="8" type="primary">nadE</name>
    <name evidence="12" type="ORF">N0B31_10570</name>
</gene>
<protein>
    <recommendedName>
        <fullName evidence="8">Glutamine-dependent NAD(+) synthetase</fullName>
        <ecNumber evidence="8">6.3.5.1</ecNumber>
    </recommendedName>
    <alternativeName>
        <fullName evidence="8">NAD(+) synthase [glutamine-hydrolyzing]</fullName>
    </alternativeName>
</protein>
<evidence type="ECO:0000313" key="12">
    <source>
        <dbReference type="EMBL" id="UWM56718.1"/>
    </source>
</evidence>
<dbReference type="Proteomes" id="UP001057580">
    <property type="component" value="Chromosome"/>
</dbReference>
<dbReference type="GO" id="GO:0008795">
    <property type="term" value="F:NAD+ synthase activity"/>
    <property type="evidence" value="ECO:0007669"/>
    <property type="project" value="UniProtKB-UniRule"/>
</dbReference>
<dbReference type="HAMAP" id="MF_02090">
    <property type="entry name" value="NadE_glutamine_dep"/>
    <property type="match status" value="1"/>
</dbReference>
<dbReference type="GO" id="GO:0004359">
    <property type="term" value="F:glutaminase activity"/>
    <property type="evidence" value="ECO:0007669"/>
    <property type="project" value="InterPro"/>
</dbReference>
<feature type="region of interest" description="Disordered" evidence="10">
    <location>
        <begin position="453"/>
        <end position="487"/>
    </location>
</feature>
<dbReference type="SUPFAM" id="SSF56317">
    <property type="entry name" value="Carbon-nitrogen hydrolase"/>
    <property type="match status" value="1"/>
</dbReference>
<dbReference type="InterPro" id="IPR014445">
    <property type="entry name" value="Gln-dep_NAD_synthase"/>
</dbReference>
<organism evidence="12 13">
    <name type="scientific">Salinirubellus salinus</name>
    <dbReference type="NCBI Taxonomy" id="1364945"/>
    <lineage>
        <taxon>Archaea</taxon>
        <taxon>Methanobacteriati</taxon>
        <taxon>Methanobacteriota</taxon>
        <taxon>Stenosarchaea group</taxon>
        <taxon>Halobacteria</taxon>
        <taxon>Halobacteriales</taxon>
        <taxon>Natronomonadaceae</taxon>
        <taxon>Salinirubellus</taxon>
    </lineage>
</organism>
<dbReference type="GO" id="GO:0005524">
    <property type="term" value="F:ATP binding"/>
    <property type="evidence" value="ECO:0007669"/>
    <property type="project" value="UniProtKB-UniRule"/>
</dbReference>
<dbReference type="GO" id="GO:0003952">
    <property type="term" value="F:NAD+ synthase (glutamine-hydrolyzing) activity"/>
    <property type="evidence" value="ECO:0007669"/>
    <property type="project" value="UniProtKB-EC"/>
</dbReference>
<comment type="similarity">
    <text evidence="2 9">Belongs to the NAD synthetase family.</text>
</comment>
<dbReference type="FunFam" id="3.40.50.620:FF:000106">
    <property type="entry name" value="Glutamine-dependent NAD(+) synthetase"/>
    <property type="match status" value="1"/>
</dbReference>
<evidence type="ECO:0000256" key="9">
    <source>
        <dbReference type="RuleBase" id="RU003811"/>
    </source>
</evidence>
<evidence type="ECO:0000256" key="7">
    <source>
        <dbReference type="ARBA" id="ARBA00023027"/>
    </source>
</evidence>
<evidence type="ECO:0000256" key="2">
    <source>
        <dbReference type="ARBA" id="ARBA00005859"/>
    </source>
</evidence>
<feature type="active site" description="Proton acceptor; for glutaminase activity" evidence="8">
    <location>
        <position position="45"/>
    </location>
</feature>
<keyword evidence="13" id="KW-1185">Reference proteome</keyword>
<dbReference type="EC" id="6.3.5.1" evidence="8"/>
<feature type="binding site" evidence="8">
    <location>
        <begin position="303"/>
        <end position="310"/>
    </location>
    <ligand>
        <name>ATP</name>
        <dbReference type="ChEBI" id="CHEBI:30616"/>
    </ligand>
</feature>
<dbReference type="KEGG" id="ssai:N0B31_10570"/>
<feature type="binding site" evidence="8">
    <location>
        <position position="386"/>
    </location>
    <ligand>
        <name>deamido-NAD(+)</name>
        <dbReference type="ChEBI" id="CHEBI:58437"/>
        <note>ligand shared between two neighboring subunits</note>
    </ligand>
</feature>
<feature type="binding site" evidence="8">
    <location>
        <position position="531"/>
    </location>
    <ligand>
        <name>deamido-NAD(+)</name>
        <dbReference type="ChEBI" id="CHEBI:58437"/>
        <note>ligand shared between two neighboring subunits</note>
    </ligand>
</feature>
<proteinExistence type="inferred from homology"/>
<dbReference type="SUPFAM" id="SSF52402">
    <property type="entry name" value="Adenine nucleotide alpha hydrolases-like"/>
    <property type="match status" value="1"/>
</dbReference>
<feature type="binding site" evidence="8">
    <location>
        <position position="193"/>
    </location>
    <ligand>
        <name>L-glutamine</name>
        <dbReference type="ChEBI" id="CHEBI:58359"/>
    </ligand>
</feature>
<dbReference type="NCBIfam" id="NF010588">
    <property type="entry name" value="PRK13981.1"/>
    <property type="match status" value="1"/>
</dbReference>
<feature type="binding site" evidence="8">
    <location>
        <position position="120"/>
    </location>
    <ligand>
        <name>L-glutamine</name>
        <dbReference type="ChEBI" id="CHEBI:58359"/>
    </ligand>
</feature>
<evidence type="ECO:0000259" key="11">
    <source>
        <dbReference type="PROSITE" id="PS50263"/>
    </source>
</evidence>
<feature type="active site" description="For glutaminase activity" evidence="8">
    <location>
        <position position="114"/>
    </location>
</feature>
<dbReference type="InterPro" id="IPR022310">
    <property type="entry name" value="NAD/GMP_synthase"/>
</dbReference>
<dbReference type="NCBIfam" id="TIGR00552">
    <property type="entry name" value="nadE"/>
    <property type="match status" value="1"/>
</dbReference>
<evidence type="ECO:0000256" key="4">
    <source>
        <dbReference type="ARBA" id="ARBA00022598"/>
    </source>
</evidence>
<dbReference type="CDD" id="cd07570">
    <property type="entry name" value="GAT_Gln-NAD-synth"/>
    <property type="match status" value="1"/>
</dbReference>
<keyword evidence="4 8" id="KW-0436">Ligase</keyword>
<dbReference type="InterPro" id="IPR014729">
    <property type="entry name" value="Rossmann-like_a/b/a_fold"/>
</dbReference>
<dbReference type="EMBL" id="CP104003">
    <property type="protein sequence ID" value="UWM56718.1"/>
    <property type="molecule type" value="Genomic_DNA"/>
</dbReference>
<dbReference type="GO" id="GO:0005737">
    <property type="term" value="C:cytoplasm"/>
    <property type="evidence" value="ECO:0007669"/>
    <property type="project" value="InterPro"/>
</dbReference>
<dbReference type="GeneID" id="74942870"/>
<reference evidence="12" key="1">
    <citation type="submission" date="2022-09" db="EMBL/GenBank/DDBJ databases">
        <title>Diverse halophilic archaea isolated from saline environments.</title>
        <authorList>
            <person name="Cui H.-L."/>
        </authorList>
    </citation>
    <scope>NUCLEOTIDE SEQUENCE</scope>
    <source>
        <strain evidence="12">ZS-35-S2</strain>
    </source>
</reference>
<dbReference type="Pfam" id="PF02540">
    <property type="entry name" value="NAD_synthase"/>
    <property type="match status" value="1"/>
</dbReference>
<dbReference type="PROSITE" id="PS50263">
    <property type="entry name" value="CN_HYDROLASE"/>
    <property type="match status" value="1"/>
</dbReference>
<comment type="similarity">
    <text evidence="3 8">In the C-terminal section; belongs to the NAD synthetase family.</text>
</comment>
<dbReference type="InterPro" id="IPR003010">
    <property type="entry name" value="C-N_Hydrolase"/>
</dbReference>
<dbReference type="Pfam" id="PF00795">
    <property type="entry name" value="CN_hydrolase"/>
    <property type="match status" value="1"/>
</dbReference>
<evidence type="ECO:0000256" key="5">
    <source>
        <dbReference type="ARBA" id="ARBA00022741"/>
    </source>
</evidence>
<dbReference type="InterPro" id="IPR003694">
    <property type="entry name" value="NAD_synthase"/>
</dbReference>
<evidence type="ECO:0000256" key="3">
    <source>
        <dbReference type="ARBA" id="ARBA00007145"/>
    </source>
</evidence>